<dbReference type="SUPFAM" id="SSF49363">
    <property type="entry name" value="Purple acid phosphatase, N-terminal domain"/>
    <property type="match status" value="1"/>
</dbReference>
<keyword evidence="4" id="KW-0472">Membrane</keyword>
<comment type="similarity">
    <text evidence="2">Belongs to the metallophosphoesterase superfamily. Purple acid phosphatase family.</text>
</comment>
<keyword evidence="4" id="KW-1133">Transmembrane helix</keyword>
<dbReference type="PANTHER" id="PTHR22953:SF153">
    <property type="entry name" value="PURPLE ACID PHOSPHATASE"/>
    <property type="match status" value="1"/>
</dbReference>
<dbReference type="Gene3D" id="3.60.21.10">
    <property type="match status" value="1"/>
</dbReference>
<dbReference type="CDD" id="cd00838">
    <property type="entry name" value="MPP_superfamily"/>
    <property type="match status" value="1"/>
</dbReference>
<comment type="caution">
    <text evidence="6">The sequence shown here is derived from an EMBL/GenBank/DDBJ whole genome shotgun (WGS) entry which is preliminary data.</text>
</comment>
<dbReference type="EMBL" id="CALTRL010002001">
    <property type="protein sequence ID" value="CAH7674423.1"/>
    <property type="molecule type" value="Genomic_DNA"/>
</dbReference>
<feature type="domain" description="Calcineurin-like phosphoesterase" evidence="5">
    <location>
        <begin position="300"/>
        <end position="580"/>
    </location>
</feature>
<evidence type="ECO:0000313" key="7">
    <source>
        <dbReference type="Proteomes" id="UP001153365"/>
    </source>
</evidence>
<dbReference type="GO" id="GO:0046872">
    <property type="term" value="F:metal ion binding"/>
    <property type="evidence" value="ECO:0007669"/>
    <property type="project" value="InterPro"/>
</dbReference>
<evidence type="ECO:0000256" key="1">
    <source>
        <dbReference type="ARBA" id="ARBA00022729"/>
    </source>
</evidence>
<dbReference type="AlphaFoldDB" id="A0AAV0AWB2"/>
<protein>
    <recommendedName>
        <fullName evidence="2">Purple acid phosphatase</fullName>
        <ecNumber evidence="2">3.1.3.2</ecNumber>
    </recommendedName>
</protein>
<feature type="region of interest" description="Disordered" evidence="3">
    <location>
        <begin position="1"/>
        <end position="31"/>
    </location>
</feature>
<dbReference type="Pfam" id="PF00149">
    <property type="entry name" value="Metallophos"/>
    <property type="match status" value="1"/>
</dbReference>
<sequence>MLRSTSISKQRNYNNSTNTGLIGKSTSSSTQLPAYNSYRSSSDSSSNWTNTTNTLRLFLSSLRLRAKLSRVSSINQSILWLIISLITIYLSISWLLDHPLILLKFKLQNSLVSSGWSGSNLSIRKSPLVFVHSSQSASVVWESDRLSTAGGNQLALLYWITNTPSKNSSISNSNSLNFEDDDDDDDTLRMATGKFPIVRRTRPEGQDGSRRWIHSCLLSHLTPGTTYAYQIVLISPNHPESHNQLSDVGFGSYQSFESSLKRVYSTHRFTWFGIDPPDITQLQQLSSTSPSSKDPIDLIHIVVLGDNQFGVKVFRRLAQRFFNIKSYAPRFKSIFGPRQILHHIYPIPKKPSLIFHLGDAVQHPHNLKQWQTDFWDPLTHKNSLSSEIPIIYSRGNHDFDHDGKNLYTGGIPDVQIGEMNRSQTSRLSSDSSLEIPGIAEADKSFTTLKIHPRDPSSRATYFSYSPHPRVRVIVCDSNLEPSRKAYPGSTMSEVDEHERWLLWEMARPEWKEASIRIIMVHVPPFVEFWDKAMWTEGHESSWGQYVRNRFAPHFHGVSTLTKRYDIPSASLVISGHSHAYSRGYLSNLVSPSYFYPDSSSSIPREVLKTSRMTNKNLMNDLNHPQADHGVVYVITGGAGGVLDTERVENWGFYERSIVNKHHFGYMMLDMSETLLSIDEWGEDWRDSRDRRKKFHDHKLRVYKLVGSQLVCKGTNDSWESGHYQATDRLIWTTVDVDGKIIDRFIIEADSCR</sequence>
<evidence type="ECO:0000256" key="2">
    <source>
        <dbReference type="RuleBase" id="RU361203"/>
    </source>
</evidence>
<dbReference type="Proteomes" id="UP001153365">
    <property type="component" value="Unassembled WGS sequence"/>
</dbReference>
<evidence type="ECO:0000259" key="5">
    <source>
        <dbReference type="Pfam" id="PF00149"/>
    </source>
</evidence>
<dbReference type="SUPFAM" id="SSF56300">
    <property type="entry name" value="Metallo-dependent phosphatases"/>
    <property type="match status" value="1"/>
</dbReference>
<reference evidence="6" key="1">
    <citation type="submission" date="2022-06" db="EMBL/GenBank/DDBJ databases">
        <authorList>
            <consortium name="SYNGENTA / RWTH Aachen University"/>
        </authorList>
    </citation>
    <scope>NUCLEOTIDE SEQUENCE</scope>
</reference>
<comment type="catalytic activity">
    <reaction evidence="2">
        <text>a phosphate monoester + H2O = an alcohol + phosphate</text>
        <dbReference type="Rhea" id="RHEA:15017"/>
        <dbReference type="ChEBI" id="CHEBI:15377"/>
        <dbReference type="ChEBI" id="CHEBI:30879"/>
        <dbReference type="ChEBI" id="CHEBI:43474"/>
        <dbReference type="ChEBI" id="CHEBI:67140"/>
        <dbReference type="EC" id="3.1.3.2"/>
    </reaction>
</comment>
<name>A0AAV0AWB2_PHAPC</name>
<accession>A0AAV0AWB2</accession>
<keyword evidence="4" id="KW-0812">Transmembrane</keyword>
<keyword evidence="7" id="KW-1185">Reference proteome</keyword>
<keyword evidence="1" id="KW-0732">Signal</keyword>
<organism evidence="6 7">
    <name type="scientific">Phakopsora pachyrhizi</name>
    <name type="common">Asian soybean rust disease fungus</name>
    <dbReference type="NCBI Taxonomy" id="170000"/>
    <lineage>
        <taxon>Eukaryota</taxon>
        <taxon>Fungi</taxon>
        <taxon>Dikarya</taxon>
        <taxon>Basidiomycota</taxon>
        <taxon>Pucciniomycotina</taxon>
        <taxon>Pucciniomycetes</taxon>
        <taxon>Pucciniales</taxon>
        <taxon>Phakopsoraceae</taxon>
        <taxon>Phakopsora</taxon>
    </lineage>
</organism>
<dbReference type="InterPro" id="IPR004843">
    <property type="entry name" value="Calcineurin-like_PHP"/>
</dbReference>
<dbReference type="EC" id="3.1.3.2" evidence="2"/>
<dbReference type="InterPro" id="IPR008963">
    <property type="entry name" value="Purple_acid_Pase-like_N"/>
</dbReference>
<feature type="transmembrane region" description="Helical" evidence="4">
    <location>
        <begin position="77"/>
        <end position="96"/>
    </location>
</feature>
<dbReference type="InterPro" id="IPR029052">
    <property type="entry name" value="Metallo-depent_PP-like"/>
</dbReference>
<dbReference type="InterPro" id="IPR039331">
    <property type="entry name" value="PAPs-like"/>
</dbReference>
<evidence type="ECO:0000256" key="4">
    <source>
        <dbReference type="SAM" id="Phobius"/>
    </source>
</evidence>
<proteinExistence type="inferred from homology"/>
<dbReference type="PANTHER" id="PTHR22953">
    <property type="entry name" value="ACID PHOSPHATASE RELATED"/>
    <property type="match status" value="1"/>
</dbReference>
<dbReference type="GO" id="GO:0003993">
    <property type="term" value="F:acid phosphatase activity"/>
    <property type="evidence" value="ECO:0007669"/>
    <property type="project" value="UniProtKB-EC"/>
</dbReference>
<gene>
    <name evidence="6" type="ORF">PPACK8108_LOCUS9331</name>
</gene>
<evidence type="ECO:0000313" key="6">
    <source>
        <dbReference type="EMBL" id="CAH7674423.1"/>
    </source>
</evidence>
<evidence type="ECO:0000256" key="3">
    <source>
        <dbReference type="SAM" id="MobiDB-lite"/>
    </source>
</evidence>
<keyword evidence="2" id="KW-0378">Hydrolase</keyword>